<dbReference type="FunFam" id="3.40.50.10130:FF:000001">
    <property type="entry name" value="DNA excision repair protein ERCC-1"/>
    <property type="match status" value="1"/>
</dbReference>
<keyword evidence="4" id="KW-0238">DNA-binding</keyword>
<dbReference type="GO" id="GO:0006412">
    <property type="term" value="P:translation"/>
    <property type="evidence" value="ECO:0007669"/>
    <property type="project" value="InterPro"/>
</dbReference>
<dbReference type="Gene3D" id="2.40.50.140">
    <property type="entry name" value="Nucleic acid-binding proteins"/>
    <property type="match status" value="1"/>
</dbReference>
<dbReference type="GO" id="GO:0000110">
    <property type="term" value="C:nucleotide-excision repair factor 1 complex"/>
    <property type="evidence" value="ECO:0007669"/>
    <property type="project" value="TreeGrafter"/>
</dbReference>
<dbReference type="InterPro" id="IPR022666">
    <property type="entry name" value="Ribosomal_uL2_RNA-bd_dom"/>
</dbReference>
<dbReference type="GO" id="GO:0070914">
    <property type="term" value="P:UV-damage excision repair"/>
    <property type="evidence" value="ECO:0007669"/>
    <property type="project" value="TreeGrafter"/>
</dbReference>
<dbReference type="Pfam" id="PF00181">
    <property type="entry name" value="Ribosomal_L2_N"/>
    <property type="match status" value="1"/>
</dbReference>
<dbReference type="NCBIfam" id="TIGR00597">
    <property type="entry name" value="rad10"/>
    <property type="match status" value="1"/>
</dbReference>
<dbReference type="EMBL" id="JH816362">
    <property type="protein sequence ID" value="EKC23492.1"/>
    <property type="molecule type" value="Genomic_DNA"/>
</dbReference>
<dbReference type="HOGENOM" id="CLU_598870_0_0_1"/>
<keyword evidence="3" id="KW-0227">DNA damage</keyword>
<evidence type="ECO:0000256" key="4">
    <source>
        <dbReference type="ARBA" id="ARBA00023125"/>
    </source>
</evidence>
<keyword evidence="6" id="KW-0539">Nucleus</keyword>
<evidence type="ECO:0000256" key="6">
    <source>
        <dbReference type="ARBA" id="ARBA00023242"/>
    </source>
</evidence>
<dbReference type="InterPro" id="IPR004579">
    <property type="entry name" value="ERCC1/RAD10/SWI10"/>
</dbReference>
<dbReference type="GO" id="GO:0003684">
    <property type="term" value="F:damaged DNA binding"/>
    <property type="evidence" value="ECO:0007669"/>
    <property type="project" value="InterPro"/>
</dbReference>
<dbReference type="SUPFAM" id="SSF50249">
    <property type="entry name" value="Nucleic acid-binding proteins"/>
    <property type="match status" value="1"/>
</dbReference>
<feature type="compositionally biased region" description="Polar residues" evidence="7">
    <location>
        <begin position="99"/>
        <end position="119"/>
    </location>
</feature>
<dbReference type="PANTHER" id="PTHR12749:SF0">
    <property type="entry name" value="DNA EXCISION REPAIR PROTEIN ERCC-1"/>
    <property type="match status" value="1"/>
</dbReference>
<evidence type="ECO:0000256" key="2">
    <source>
        <dbReference type="ARBA" id="ARBA00008283"/>
    </source>
</evidence>
<dbReference type="Gene3D" id="3.40.50.10130">
    <property type="match status" value="1"/>
</dbReference>
<dbReference type="CDD" id="cd22325">
    <property type="entry name" value="ERCC1_C-like"/>
    <property type="match status" value="1"/>
</dbReference>
<evidence type="ECO:0000256" key="7">
    <source>
        <dbReference type="SAM" id="MobiDB-lite"/>
    </source>
</evidence>
<evidence type="ECO:0000256" key="5">
    <source>
        <dbReference type="ARBA" id="ARBA00023204"/>
    </source>
</evidence>
<dbReference type="GO" id="GO:0006312">
    <property type="term" value="P:mitotic recombination"/>
    <property type="evidence" value="ECO:0007669"/>
    <property type="project" value="TreeGrafter"/>
</dbReference>
<sequence length="457" mass="51564">MGNGIQRLCFDVVEVETIVRIIINFSYNSPLPTLKSITQIYLKTMATERKKFKIPTADEVQDSSEASALNSFSKFQQMKKEGKVTDARDLDKSIRTDEQSTSSSRQLVPSISVNPSTNLLPPRTSSSASSLSLSDNASKKTEISKPPNPSAPEPSIPTAVKSLNTNSLIVNSRQRGNPILKFIRSIPYEFGDIIPDYEMGKTACALFLSLRYHQLNPNYIHERLKQLRRYYDLRVLLVQVDIKEPHHLVKELAKICILADCTLILAFSAEEAGRYLETYKVYEHKPPDAIMEKTEKDYMSKVTECLTSVRSYRLAAYRSRRKFKTERRPFHYVPKGHPVLPPDGKYTTEPLTYIRSGGRDLNGKVVNAKIGGGPKVNWYMRDDHYPEAEETQGLEEKVLRIHPDPIRTAHLALVGTGNHKRYIIAHQNMKEGDIIKTNRDIPTISDGGAFAAAIGKQ</sequence>
<dbReference type="InterPro" id="IPR047260">
    <property type="entry name" value="ERCC1-like_central_dom"/>
</dbReference>
<dbReference type="Gene3D" id="1.10.150.20">
    <property type="entry name" value="5' to 3' exonuclease, C-terminal subdomain"/>
    <property type="match status" value="1"/>
</dbReference>
<dbReference type="InterPro" id="IPR012340">
    <property type="entry name" value="NA-bd_OB-fold"/>
</dbReference>
<dbReference type="GO" id="GO:0003697">
    <property type="term" value="F:single-stranded DNA binding"/>
    <property type="evidence" value="ECO:0007669"/>
    <property type="project" value="TreeGrafter"/>
</dbReference>
<keyword evidence="5" id="KW-0234">DNA repair</keyword>
<comment type="similarity">
    <text evidence="2">Belongs to the ERCC1/RAD10/SWI10 family.</text>
</comment>
<dbReference type="GO" id="GO:0003735">
    <property type="term" value="F:structural constituent of ribosome"/>
    <property type="evidence" value="ECO:0007669"/>
    <property type="project" value="InterPro"/>
</dbReference>
<evidence type="ECO:0000313" key="9">
    <source>
        <dbReference type="EMBL" id="EKC23492.1"/>
    </source>
</evidence>
<evidence type="ECO:0000256" key="1">
    <source>
        <dbReference type="ARBA" id="ARBA00004123"/>
    </source>
</evidence>
<dbReference type="Pfam" id="PF03834">
    <property type="entry name" value="Rad10"/>
    <property type="match status" value="1"/>
</dbReference>
<reference evidence="9" key="1">
    <citation type="journal article" date="2012" name="Nature">
        <title>The oyster genome reveals stress adaptation and complexity of shell formation.</title>
        <authorList>
            <person name="Zhang G."/>
            <person name="Fang X."/>
            <person name="Guo X."/>
            <person name="Li L."/>
            <person name="Luo R."/>
            <person name="Xu F."/>
            <person name="Yang P."/>
            <person name="Zhang L."/>
            <person name="Wang X."/>
            <person name="Qi H."/>
            <person name="Xiong Z."/>
            <person name="Que H."/>
            <person name="Xie Y."/>
            <person name="Holland P.W."/>
            <person name="Paps J."/>
            <person name="Zhu Y."/>
            <person name="Wu F."/>
            <person name="Chen Y."/>
            <person name="Wang J."/>
            <person name="Peng C."/>
            <person name="Meng J."/>
            <person name="Yang L."/>
            <person name="Liu J."/>
            <person name="Wen B."/>
            <person name="Zhang N."/>
            <person name="Huang Z."/>
            <person name="Zhu Q."/>
            <person name="Feng Y."/>
            <person name="Mount A."/>
            <person name="Hedgecock D."/>
            <person name="Xu Z."/>
            <person name="Liu Y."/>
            <person name="Domazet-Loso T."/>
            <person name="Du Y."/>
            <person name="Sun X."/>
            <person name="Zhang S."/>
            <person name="Liu B."/>
            <person name="Cheng P."/>
            <person name="Jiang X."/>
            <person name="Li J."/>
            <person name="Fan D."/>
            <person name="Wang W."/>
            <person name="Fu W."/>
            <person name="Wang T."/>
            <person name="Wang B."/>
            <person name="Zhang J."/>
            <person name="Peng Z."/>
            <person name="Li Y."/>
            <person name="Li N."/>
            <person name="Wang J."/>
            <person name="Chen M."/>
            <person name="He Y."/>
            <person name="Tan F."/>
            <person name="Song X."/>
            <person name="Zheng Q."/>
            <person name="Huang R."/>
            <person name="Yang H."/>
            <person name="Du X."/>
            <person name="Chen L."/>
            <person name="Yang M."/>
            <person name="Gaffney P.M."/>
            <person name="Wang S."/>
            <person name="Luo L."/>
            <person name="She Z."/>
            <person name="Ming Y."/>
            <person name="Huang W."/>
            <person name="Zhang S."/>
            <person name="Huang B."/>
            <person name="Zhang Y."/>
            <person name="Qu T."/>
            <person name="Ni P."/>
            <person name="Miao G."/>
            <person name="Wang J."/>
            <person name="Wang Q."/>
            <person name="Steinberg C.E."/>
            <person name="Wang H."/>
            <person name="Li N."/>
            <person name="Qian L."/>
            <person name="Zhang G."/>
            <person name="Li Y."/>
            <person name="Yang H."/>
            <person name="Liu X."/>
            <person name="Wang J."/>
            <person name="Yin Y."/>
            <person name="Wang J."/>
        </authorList>
    </citation>
    <scope>NUCLEOTIDE SEQUENCE [LARGE SCALE GENOMIC DNA]</scope>
    <source>
        <strain evidence="9">05x7-T-G4-1.051#20</strain>
    </source>
</reference>
<feature type="compositionally biased region" description="Basic and acidic residues" evidence="7">
    <location>
        <begin position="78"/>
        <end position="98"/>
    </location>
</feature>
<feature type="region of interest" description="Disordered" evidence="7">
    <location>
        <begin position="78"/>
        <end position="158"/>
    </location>
</feature>
<feature type="compositionally biased region" description="Pro residues" evidence="7">
    <location>
        <begin position="146"/>
        <end position="155"/>
    </location>
</feature>
<dbReference type="InterPro" id="IPR011335">
    <property type="entry name" value="Restrct_endonuc-II-like"/>
</dbReference>
<dbReference type="SMART" id="SM01383">
    <property type="entry name" value="Ribosomal_L2"/>
    <property type="match status" value="1"/>
</dbReference>
<dbReference type="GO" id="GO:0070522">
    <property type="term" value="C:ERCC4-ERCC1 complex"/>
    <property type="evidence" value="ECO:0007669"/>
    <property type="project" value="TreeGrafter"/>
</dbReference>
<proteinExistence type="inferred from homology"/>
<dbReference type="AlphaFoldDB" id="K1PHM6"/>
<gene>
    <name evidence="9" type="ORF">CGI_10010498</name>
</gene>
<dbReference type="GO" id="GO:0005840">
    <property type="term" value="C:ribosome"/>
    <property type="evidence" value="ECO:0007669"/>
    <property type="project" value="InterPro"/>
</dbReference>
<dbReference type="SUPFAM" id="SSF52980">
    <property type="entry name" value="Restriction endonuclease-like"/>
    <property type="match status" value="1"/>
</dbReference>
<feature type="compositionally biased region" description="Low complexity" evidence="7">
    <location>
        <begin position="125"/>
        <end position="136"/>
    </location>
</feature>
<feature type="domain" description="Large ribosomal subunit protein uL2 RNA-binding" evidence="8">
    <location>
        <begin position="358"/>
        <end position="437"/>
    </location>
</feature>
<name>K1PHM6_MAGGI</name>
<dbReference type="GO" id="GO:0006302">
    <property type="term" value="P:double-strand break repair"/>
    <property type="evidence" value="ECO:0007669"/>
    <property type="project" value="UniProtKB-ARBA"/>
</dbReference>
<dbReference type="PANTHER" id="PTHR12749">
    <property type="entry name" value="EXCISION REPAIR CROSS-COMPLEMENTING 1 ERCC1"/>
    <property type="match status" value="1"/>
</dbReference>
<evidence type="ECO:0000259" key="8">
    <source>
        <dbReference type="SMART" id="SM01383"/>
    </source>
</evidence>
<comment type="subcellular location">
    <subcellularLocation>
        <location evidence="1">Nucleus</location>
    </subcellularLocation>
</comment>
<evidence type="ECO:0000256" key="3">
    <source>
        <dbReference type="ARBA" id="ARBA00022763"/>
    </source>
</evidence>
<accession>K1PHM6</accession>
<dbReference type="InParanoid" id="K1PHM6"/>
<organism evidence="9">
    <name type="scientific">Magallana gigas</name>
    <name type="common">Pacific oyster</name>
    <name type="synonym">Crassostrea gigas</name>
    <dbReference type="NCBI Taxonomy" id="29159"/>
    <lineage>
        <taxon>Eukaryota</taxon>
        <taxon>Metazoa</taxon>
        <taxon>Spiralia</taxon>
        <taxon>Lophotrochozoa</taxon>
        <taxon>Mollusca</taxon>
        <taxon>Bivalvia</taxon>
        <taxon>Autobranchia</taxon>
        <taxon>Pteriomorphia</taxon>
        <taxon>Ostreida</taxon>
        <taxon>Ostreoidea</taxon>
        <taxon>Ostreidae</taxon>
        <taxon>Magallana</taxon>
    </lineage>
</organism>
<protein>
    <submittedName>
        <fullName evidence="9">DNA excision repair protein ERCC-1</fullName>
    </submittedName>
</protein>